<name>A0A8J2KBN6_9HEXA</name>
<accession>A0A8J2KBN6</accession>
<proteinExistence type="predicted"/>
<feature type="non-terminal residue" evidence="1">
    <location>
        <position position="1"/>
    </location>
</feature>
<evidence type="ECO:0000313" key="2">
    <source>
        <dbReference type="Proteomes" id="UP000708208"/>
    </source>
</evidence>
<protein>
    <submittedName>
        <fullName evidence="1">Uncharacterized protein</fullName>
    </submittedName>
</protein>
<sequence>TRATAMGLCKSRLGRSMRLREALSTLSDVLVPSEEYYRSGNTAANDIFNILRQYRNDVDRITIGGSMGKRTAISTG</sequence>
<dbReference type="EMBL" id="CAJVCH010235920">
    <property type="protein sequence ID" value="CAG7732699.1"/>
    <property type="molecule type" value="Genomic_DNA"/>
</dbReference>
<feature type="non-terminal residue" evidence="1">
    <location>
        <position position="76"/>
    </location>
</feature>
<dbReference type="Proteomes" id="UP000708208">
    <property type="component" value="Unassembled WGS sequence"/>
</dbReference>
<evidence type="ECO:0000313" key="1">
    <source>
        <dbReference type="EMBL" id="CAG7732699.1"/>
    </source>
</evidence>
<organism evidence="1 2">
    <name type="scientific">Allacma fusca</name>
    <dbReference type="NCBI Taxonomy" id="39272"/>
    <lineage>
        <taxon>Eukaryota</taxon>
        <taxon>Metazoa</taxon>
        <taxon>Ecdysozoa</taxon>
        <taxon>Arthropoda</taxon>
        <taxon>Hexapoda</taxon>
        <taxon>Collembola</taxon>
        <taxon>Symphypleona</taxon>
        <taxon>Sminthuridae</taxon>
        <taxon>Allacma</taxon>
    </lineage>
</organism>
<reference evidence="1" key="1">
    <citation type="submission" date="2021-06" db="EMBL/GenBank/DDBJ databases">
        <authorList>
            <person name="Hodson N. C."/>
            <person name="Mongue J. A."/>
            <person name="Jaron S. K."/>
        </authorList>
    </citation>
    <scope>NUCLEOTIDE SEQUENCE</scope>
</reference>
<gene>
    <name evidence="1" type="ORF">AFUS01_LOCUS21195</name>
</gene>
<keyword evidence="2" id="KW-1185">Reference proteome</keyword>
<dbReference type="AlphaFoldDB" id="A0A8J2KBN6"/>
<comment type="caution">
    <text evidence="1">The sequence shown here is derived from an EMBL/GenBank/DDBJ whole genome shotgun (WGS) entry which is preliminary data.</text>
</comment>